<reference evidence="1 2" key="1">
    <citation type="submission" date="2016-10" db="EMBL/GenBank/DDBJ databases">
        <authorList>
            <person name="Varghese N."/>
            <person name="Submissions S."/>
        </authorList>
    </citation>
    <scope>NUCLEOTIDE SEQUENCE [LARGE SCALE GENOMIC DNA]</scope>
    <source>
        <strain evidence="1 2">NLAE-zl-C224</strain>
    </source>
</reference>
<name>A0ABY0QQ23_CLOCO</name>
<evidence type="ECO:0008006" key="3">
    <source>
        <dbReference type="Google" id="ProtNLM"/>
    </source>
</evidence>
<evidence type="ECO:0000313" key="1">
    <source>
        <dbReference type="EMBL" id="SDL46530.1"/>
    </source>
</evidence>
<dbReference type="RefSeq" id="WP_089868232.1">
    <property type="nucleotide sequence ID" value="NZ_FNGL01000044.1"/>
</dbReference>
<dbReference type="Proteomes" id="UP000198811">
    <property type="component" value="Unassembled WGS sequence"/>
</dbReference>
<organism evidence="1 2">
    <name type="scientific">Clostridium cochlearium</name>
    <dbReference type="NCBI Taxonomy" id="1494"/>
    <lineage>
        <taxon>Bacteria</taxon>
        <taxon>Bacillati</taxon>
        <taxon>Bacillota</taxon>
        <taxon>Clostridia</taxon>
        <taxon>Eubacteriales</taxon>
        <taxon>Clostridiaceae</taxon>
        <taxon>Clostridium</taxon>
    </lineage>
</organism>
<dbReference type="NCBIfam" id="NF047593">
    <property type="entry name" value="IS66_ISAeme5_TnpA"/>
    <property type="match status" value="1"/>
</dbReference>
<accession>A0ABY0QQ23</accession>
<protein>
    <recommendedName>
        <fullName evidence="3">Transposase</fullName>
    </recommendedName>
</protein>
<gene>
    <name evidence="1" type="ORF">SAMN05216497_1444</name>
</gene>
<comment type="caution">
    <text evidence="1">The sequence shown here is derived from an EMBL/GenBank/DDBJ whole genome shotgun (WGS) entry which is preliminary data.</text>
</comment>
<evidence type="ECO:0000313" key="2">
    <source>
        <dbReference type="Proteomes" id="UP000198811"/>
    </source>
</evidence>
<dbReference type="EMBL" id="FNGL01000044">
    <property type="protein sequence ID" value="SDL46530.1"/>
    <property type="molecule type" value="Genomic_DNA"/>
</dbReference>
<proteinExistence type="predicted"/>
<sequence length="113" mass="13129">MYRKLDNDAWEEYLNKFNSVKDTITVKDFCAENNLNKSQFYYHKKRVEKIAESKETIFQAISLNSKVDNTKENKSTLKEVKINVGNANIFIPVSEATLITSIIKTSYKKSIRL</sequence>
<keyword evidence="2" id="KW-1185">Reference proteome</keyword>